<dbReference type="Proteomes" id="UP000775213">
    <property type="component" value="Unassembled WGS sequence"/>
</dbReference>
<organism evidence="1 2">
    <name type="scientific">Dendrobium chrysotoxum</name>
    <name type="common">Orchid</name>
    <dbReference type="NCBI Taxonomy" id="161865"/>
    <lineage>
        <taxon>Eukaryota</taxon>
        <taxon>Viridiplantae</taxon>
        <taxon>Streptophyta</taxon>
        <taxon>Embryophyta</taxon>
        <taxon>Tracheophyta</taxon>
        <taxon>Spermatophyta</taxon>
        <taxon>Magnoliopsida</taxon>
        <taxon>Liliopsida</taxon>
        <taxon>Asparagales</taxon>
        <taxon>Orchidaceae</taxon>
        <taxon>Epidendroideae</taxon>
        <taxon>Malaxideae</taxon>
        <taxon>Dendrobiinae</taxon>
        <taxon>Dendrobium</taxon>
    </lineage>
</organism>
<evidence type="ECO:0000313" key="2">
    <source>
        <dbReference type="Proteomes" id="UP000775213"/>
    </source>
</evidence>
<dbReference type="EMBL" id="JAGFBR010000005">
    <property type="protein sequence ID" value="KAH0467069.1"/>
    <property type="molecule type" value="Genomic_DNA"/>
</dbReference>
<protein>
    <submittedName>
        <fullName evidence="1">Uncharacterized protein</fullName>
    </submittedName>
</protein>
<comment type="caution">
    <text evidence="1">The sequence shown here is derived from an EMBL/GenBank/DDBJ whole genome shotgun (WGS) entry which is preliminary data.</text>
</comment>
<evidence type="ECO:0000313" key="1">
    <source>
        <dbReference type="EMBL" id="KAH0467069.1"/>
    </source>
</evidence>
<name>A0AAV7GZW7_DENCH</name>
<keyword evidence="2" id="KW-1185">Reference proteome</keyword>
<accession>A0AAV7GZW7</accession>
<sequence>MLREKGIITFNFKLEDIPNILVNSEDFAEHFREWFIHISARRQMHVKFLRLVQGDKSVMQPLVPLGFKVYTILVERAGRVEINFQIT</sequence>
<gene>
    <name evidence="1" type="ORF">IEQ34_004307</name>
</gene>
<dbReference type="AlphaFoldDB" id="A0AAV7GZW7"/>
<reference evidence="1 2" key="1">
    <citation type="journal article" date="2021" name="Hortic Res">
        <title>Chromosome-scale assembly of the Dendrobium chrysotoxum genome enhances the understanding of orchid evolution.</title>
        <authorList>
            <person name="Zhang Y."/>
            <person name="Zhang G.Q."/>
            <person name="Zhang D."/>
            <person name="Liu X.D."/>
            <person name="Xu X.Y."/>
            <person name="Sun W.H."/>
            <person name="Yu X."/>
            <person name="Zhu X."/>
            <person name="Wang Z.W."/>
            <person name="Zhao X."/>
            <person name="Zhong W.Y."/>
            <person name="Chen H."/>
            <person name="Yin W.L."/>
            <person name="Huang T."/>
            <person name="Niu S.C."/>
            <person name="Liu Z.J."/>
        </authorList>
    </citation>
    <scope>NUCLEOTIDE SEQUENCE [LARGE SCALE GENOMIC DNA]</scope>
    <source>
        <strain evidence="1">Lindl</strain>
    </source>
</reference>
<proteinExistence type="predicted"/>